<dbReference type="InterPro" id="IPR050678">
    <property type="entry name" value="DNA_Partitioning_ATPase"/>
</dbReference>
<organism evidence="2 3">
    <name type="scientific">Anaerostipes hadrus</name>
    <dbReference type="NCBI Taxonomy" id="649756"/>
    <lineage>
        <taxon>Bacteria</taxon>
        <taxon>Bacillati</taxon>
        <taxon>Bacillota</taxon>
        <taxon>Clostridia</taxon>
        <taxon>Lachnospirales</taxon>
        <taxon>Lachnospiraceae</taxon>
        <taxon>Anaerostipes</taxon>
    </lineage>
</organism>
<dbReference type="PANTHER" id="PTHR13696">
    <property type="entry name" value="P-LOOP CONTAINING NUCLEOSIDE TRIPHOSPHATE HYDROLASE"/>
    <property type="match status" value="1"/>
</dbReference>
<name>A0A174QKA2_ANAHA</name>
<dbReference type="RefSeq" id="WP_055160744.1">
    <property type="nucleotide sequence ID" value="NZ_CZAU01000020.1"/>
</dbReference>
<dbReference type="PANTHER" id="PTHR13696:SF52">
    <property type="entry name" value="PARA FAMILY PROTEIN CT_582"/>
    <property type="match status" value="1"/>
</dbReference>
<reference evidence="2 3" key="1">
    <citation type="submission" date="2015-09" db="EMBL/GenBank/DDBJ databases">
        <authorList>
            <consortium name="Pathogen Informatics"/>
        </authorList>
    </citation>
    <scope>NUCLEOTIDE SEQUENCE [LARGE SCALE GENOMIC DNA]</scope>
    <source>
        <strain evidence="2 3">2789STDY5834908</strain>
    </source>
</reference>
<dbReference type="OrthoDB" id="9791162at2"/>
<dbReference type="CDD" id="cd02042">
    <property type="entry name" value="ParAB_family"/>
    <property type="match status" value="1"/>
</dbReference>
<evidence type="ECO:0000313" key="3">
    <source>
        <dbReference type="Proteomes" id="UP000095564"/>
    </source>
</evidence>
<gene>
    <name evidence="2" type="primary">soj_4</name>
    <name evidence="2" type="ORF">ERS852520_02054</name>
</gene>
<accession>A0A174QKA2</accession>
<proteinExistence type="predicted"/>
<evidence type="ECO:0000259" key="1">
    <source>
        <dbReference type="Pfam" id="PF13614"/>
    </source>
</evidence>
<dbReference type="Gene3D" id="3.40.50.300">
    <property type="entry name" value="P-loop containing nucleotide triphosphate hydrolases"/>
    <property type="match status" value="1"/>
</dbReference>
<dbReference type="AlphaFoldDB" id="A0A174QKA2"/>
<dbReference type="Proteomes" id="UP000095564">
    <property type="component" value="Unassembled WGS sequence"/>
</dbReference>
<dbReference type="SUPFAM" id="SSF52540">
    <property type="entry name" value="P-loop containing nucleoside triphosphate hydrolases"/>
    <property type="match status" value="1"/>
</dbReference>
<dbReference type="InterPro" id="IPR025669">
    <property type="entry name" value="AAA_dom"/>
</dbReference>
<dbReference type="InterPro" id="IPR027417">
    <property type="entry name" value="P-loop_NTPase"/>
</dbReference>
<protein>
    <submittedName>
        <fullName evidence="2">Sporulation initiation inhibitor protein soj</fullName>
    </submittedName>
</protein>
<feature type="domain" description="AAA" evidence="1">
    <location>
        <begin position="1"/>
        <end position="163"/>
    </location>
</feature>
<dbReference type="EMBL" id="CZAU01000020">
    <property type="protein sequence ID" value="CUP73684.1"/>
    <property type="molecule type" value="Genomic_DNA"/>
</dbReference>
<dbReference type="Pfam" id="PF13614">
    <property type="entry name" value="AAA_31"/>
    <property type="match status" value="1"/>
</dbReference>
<dbReference type="PIRSF" id="PIRSF009320">
    <property type="entry name" value="Nuc_binding_HP_1000"/>
    <property type="match status" value="1"/>
</dbReference>
<sequence>MKVITVMNYKGGVGKTATAVNLAYNLSEKGHKTMLIDCDPQGNASFFFGRYDETKKSLTGVLSKKYTLKSAIRRTKYKDLDIVQADKNLEFVEISGPFELKGNLIDLEDSYEFVICDCHPTFDSYTEQALYAADLCVVPVKLDRNSINGLTFFDEHFQDVLDYNRNCEYKILVTMWRKTKANKEGLMELLRKNQYPMFQSVIRNSTSVDASTYKRKPLKKCASRSNACMDYENFTSEIIEEVSK</sequence>
<evidence type="ECO:0000313" key="2">
    <source>
        <dbReference type="EMBL" id="CUP73684.1"/>
    </source>
</evidence>